<evidence type="ECO:0000256" key="2">
    <source>
        <dbReference type="SAM" id="Phobius"/>
    </source>
</evidence>
<gene>
    <name evidence="3" type="ORF">TraAM80_08862</name>
</gene>
<feature type="region of interest" description="Disordered" evidence="1">
    <location>
        <begin position="138"/>
        <end position="165"/>
    </location>
</feature>
<name>A0A422MZD5_TRYRA</name>
<feature type="compositionally biased region" description="Low complexity" evidence="1">
    <location>
        <begin position="140"/>
        <end position="150"/>
    </location>
</feature>
<dbReference type="AlphaFoldDB" id="A0A422MZD5"/>
<dbReference type="RefSeq" id="XP_029234673.1">
    <property type="nucleotide sequence ID" value="XM_029385587.1"/>
</dbReference>
<evidence type="ECO:0000313" key="3">
    <source>
        <dbReference type="EMBL" id="RNE98500.1"/>
    </source>
</evidence>
<protein>
    <submittedName>
        <fullName evidence="3">Uncharacterized protein</fullName>
    </submittedName>
</protein>
<evidence type="ECO:0000313" key="4">
    <source>
        <dbReference type="Proteomes" id="UP000283634"/>
    </source>
</evidence>
<keyword evidence="2" id="KW-1133">Transmembrane helix</keyword>
<keyword evidence="2" id="KW-0472">Membrane</keyword>
<keyword evidence="4" id="KW-1185">Reference proteome</keyword>
<accession>A0A422MZD5</accession>
<proteinExistence type="predicted"/>
<dbReference type="VEuPathDB" id="TriTrypDB:TRSC58_06363"/>
<dbReference type="GeneID" id="40332795"/>
<keyword evidence="2" id="KW-0812">Transmembrane</keyword>
<reference evidence="3 4" key="1">
    <citation type="journal article" date="2018" name="BMC Genomics">
        <title>Genomic comparison of Trypanosoma conorhini and Trypanosoma rangeli to Trypanosoma cruzi strains of high and low virulence.</title>
        <authorList>
            <person name="Bradwell K.R."/>
            <person name="Koparde V.N."/>
            <person name="Matveyev A.V."/>
            <person name="Serrano M.G."/>
            <person name="Alves J.M."/>
            <person name="Parikh H."/>
            <person name="Huang B."/>
            <person name="Lee V."/>
            <person name="Espinosa-Alvarez O."/>
            <person name="Ortiz P.A."/>
            <person name="Costa-Martins A.G."/>
            <person name="Teixeira M.M."/>
            <person name="Buck G.A."/>
        </authorList>
    </citation>
    <scope>NUCLEOTIDE SEQUENCE [LARGE SCALE GENOMIC DNA]</scope>
    <source>
        <strain evidence="3 4">AM80</strain>
    </source>
</reference>
<dbReference type="EMBL" id="MKGL01000458">
    <property type="protein sequence ID" value="RNE98500.1"/>
    <property type="molecule type" value="Genomic_DNA"/>
</dbReference>
<feature type="transmembrane region" description="Helical" evidence="2">
    <location>
        <begin position="6"/>
        <end position="29"/>
    </location>
</feature>
<evidence type="ECO:0000256" key="1">
    <source>
        <dbReference type="SAM" id="MobiDB-lite"/>
    </source>
</evidence>
<comment type="caution">
    <text evidence="3">The sequence shown here is derived from an EMBL/GenBank/DDBJ whole genome shotgun (WGS) entry which is preliminary data.</text>
</comment>
<dbReference type="Proteomes" id="UP000283634">
    <property type="component" value="Unassembled WGS sequence"/>
</dbReference>
<sequence length="165" mass="18332">MFNLDGVILTLFGYFMLTSLATLSLALVYSWWHVREETEAHVREFQVLPEFWTPRNTAKVVAVCVIGVGQAPLPWVPAEAFHLPHQQCGVELGGLPLHWRGALHEAPQLWCWRRSRGAEVHPDPNHAQCAACRGGDCRRSAPPATTTTSGGRRGRRSGRGQCRLA</sequence>
<organism evidence="3 4">
    <name type="scientific">Trypanosoma rangeli</name>
    <dbReference type="NCBI Taxonomy" id="5698"/>
    <lineage>
        <taxon>Eukaryota</taxon>
        <taxon>Discoba</taxon>
        <taxon>Euglenozoa</taxon>
        <taxon>Kinetoplastea</taxon>
        <taxon>Metakinetoplastina</taxon>
        <taxon>Trypanosomatida</taxon>
        <taxon>Trypanosomatidae</taxon>
        <taxon>Trypanosoma</taxon>
        <taxon>Herpetosoma</taxon>
    </lineage>
</organism>